<keyword evidence="1" id="KW-0732">Signal</keyword>
<evidence type="ECO:0000259" key="2">
    <source>
        <dbReference type="Pfam" id="PF10342"/>
    </source>
</evidence>
<evidence type="ECO:0000313" key="3">
    <source>
        <dbReference type="EMBL" id="OMH86164.1"/>
    </source>
</evidence>
<name>A0A1R1PZ06_ZANCU</name>
<reference evidence="4" key="1">
    <citation type="submission" date="2017-01" db="EMBL/GenBank/DDBJ databases">
        <authorList>
            <person name="Wang Y."/>
            <person name="White M."/>
            <person name="Kvist S."/>
            <person name="Moncalvo J.-M."/>
        </authorList>
    </citation>
    <scope>NUCLEOTIDE SEQUENCE [LARGE SCALE GENOMIC DNA]</scope>
    <source>
        <strain evidence="4">COL-18-3</strain>
    </source>
</reference>
<dbReference type="AlphaFoldDB" id="A0A1R1PZ06"/>
<keyword evidence="4" id="KW-1185">Reference proteome</keyword>
<feature type="domain" description="Yeast cell wall synthesis Kre9/Knh1-like N-terminal" evidence="2">
    <location>
        <begin position="33"/>
        <end position="125"/>
    </location>
</feature>
<accession>A0A1R1PZ06</accession>
<comment type="caution">
    <text evidence="3">The sequence shown here is derived from an EMBL/GenBank/DDBJ whole genome shotgun (WGS) entry which is preliminary data.</text>
</comment>
<dbReference type="EMBL" id="LSSK01000012">
    <property type="protein sequence ID" value="OMH86164.1"/>
    <property type="molecule type" value="Genomic_DNA"/>
</dbReference>
<organism evidence="3 4">
    <name type="scientific">Zancudomyces culisetae</name>
    <name type="common">Gut fungus</name>
    <name type="synonym">Smittium culisetae</name>
    <dbReference type="NCBI Taxonomy" id="1213189"/>
    <lineage>
        <taxon>Eukaryota</taxon>
        <taxon>Fungi</taxon>
        <taxon>Fungi incertae sedis</taxon>
        <taxon>Zoopagomycota</taxon>
        <taxon>Kickxellomycotina</taxon>
        <taxon>Harpellomycetes</taxon>
        <taxon>Harpellales</taxon>
        <taxon>Legeriomycetaceae</taxon>
        <taxon>Zancudomyces</taxon>
    </lineage>
</organism>
<sequence>MRSTKVNKMTKALFALLLLFVIKTFGTVIITNPVAGTKWVVGQIVQVAWMQSLPHVPLKGTCSINLRRGPNTAALGHAHYLGENINLADRTYSFVVPKLEPYEKYAVELIIHETNEVNYSHFFEILDLNIFPNIVIYSTSDIEHGIHTTSAYQITSTTSAVPFSSTKISDINDKVSQTYELVNNSLSEQEDTINITAENLSVTGSESTSTSSTSPASKTLPRGGLYLLVSVISLVYVHIV</sequence>
<dbReference type="Pfam" id="PF10342">
    <property type="entry name" value="Kre9_KNH"/>
    <property type="match status" value="1"/>
</dbReference>
<dbReference type="Proteomes" id="UP000188320">
    <property type="component" value="Unassembled WGS sequence"/>
</dbReference>
<protein>
    <recommendedName>
        <fullName evidence="2">Yeast cell wall synthesis Kre9/Knh1-like N-terminal domain-containing protein</fullName>
    </recommendedName>
</protein>
<proteinExistence type="predicted"/>
<evidence type="ECO:0000256" key="1">
    <source>
        <dbReference type="ARBA" id="ARBA00022729"/>
    </source>
</evidence>
<gene>
    <name evidence="3" type="ORF">AX774_g278</name>
</gene>
<evidence type="ECO:0000313" key="4">
    <source>
        <dbReference type="Proteomes" id="UP000188320"/>
    </source>
</evidence>
<dbReference type="InterPro" id="IPR018466">
    <property type="entry name" value="Kre9/Knh1-like_N"/>
</dbReference>